<evidence type="ECO:0000256" key="4">
    <source>
        <dbReference type="ARBA" id="ARBA00023002"/>
    </source>
</evidence>
<name>A0ABR4H3J0_9EURO</name>
<comment type="similarity">
    <text evidence="5">Belongs to the zinc-containing alcohol dehydrogenase family.</text>
</comment>
<dbReference type="InterPro" id="IPR020843">
    <property type="entry name" value="ER"/>
</dbReference>
<dbReference type="Pfam" id="PF00107">
    <property type="entry name" value="ADH_zinc_N"/>
    <property type="match status" value="1"/>
</dbReference>
<evidence type="ECO:0000256" key="3">
    <source>
        <dbReference type="ARBA" id="ARBA00022833"/>
    </source>
</evidence>
<dbReference type="InterPro" id="IPR047109">
    <property type="entry name" value="CAD-like"/>
</dbReference>
<dbReference type="InterPro" id="IPR011032">
    <property type="entry name" value="GroES-like_sf"/>
</dbReference>
<dbReference type="InterPro" id="IPR013154">
    <property type="entry name" value="ADH-like_N"/>
</dbReference>
<comment type="caution">
    <text evidence="7">The sequence shown here is derived from an EMBL/GenBank/DDBJ whole genome shotgun (WGS) entry which is preliminary data.</text>
</comment>
<feature type="domain" description="Enoyl reductase (ER)" evidence="6">
    <location>
        <begin position="20"/>
        <end position="355"/>
    </location>
</feature>
<evidence type="ECO:0000256" key="1">
    <source>
        <dbReference type="ARBA" id="ARBA00001947"/>
    </source>
</evidence>
<evidence type="ECO:0000259" key="6">
    <source>
        <dbReference type="SMART" id="SM00829"/>
    </source>
</evidence>
<dbReference type="Gene3D" id="3.40.50.720">
    <property type="entry name" value="NAD(P)-binding Rossmann-like Domain"/>
    <property type="match status" value="1"/>
</dbReference>
<dbReference type="PROSITE" id="PS00059">
    <property type="entry name" value="ADH_ZINC"/>
    <property type="match status" value="1"/>
</dbReference>
<evidence type="ECO:0000313" key="8">
    <source>
        <dbReference type="Proteomes" id="UP001610334"/>
    </source>
</evidence>
<keyword evidence="8" id="KW-1185">Reference proteome</keyword>
<dbReference type="Proteomes" id="UP001610334">
    <property type="component" value="Unassembled WGS sequence"/>
</dbReference>
<dbReference type="InterPro" id="IPR013149">
    <property type="entry name" value="ADH-like_C"/>
</dbReference>
<dbReference type="InterPro" id="IPR036291">
    <property type="entry name" value="NAD(P)-bd_dom_sf"/>
</dbReference>
<keyword evidence="4" id="KW-0560">Oxidoreductase</keyword>
<dbReference type="CDD" id="cd05283">
    <property type="entry name" value="CAD1"/>
    <property type="match status" value="1"/>
</dbReference>
<dbReference type="InterPro" id="IPR002328">
    <property type="entry name" value="ADH_Zn_CS"/>
</dbReference>
<dbReference type="SUPFAM" id="SSF51735">
    <property type="entry name" value="NAD(P)-binding Rossmann-fold domains"/>
    <property type="match status" value="1"/>
</dbReference>
<dbReference type="PANTHER" id="PTHR42683">
    <property type="entry name" value="ALDEHYDE REDUCTASE"/>
    <property type="match status" value="1"/>
</dbReference>
<dbReference type="EMBL" id="JBFXLT010000078">
    <property type="protein sequence ID" value="KAL2809995.1"/>
    <property type="molecule type" value="Genomic_DNA"/>
</dbReference>
<comment type="cofactor">
    <cofactor evidence="1 5">
        <name>Zn(2+)</name>
        <dbReference type="ChEBI" id="CHEBI:29105"/>
    </cofactor>
</comment>
<gene>
    <name evidence="7" type="ORF">BJX63DRAFT_423365</name>
</gene>
<organism evidence="7 8">
    <name type="scientific">Aspergillus granulosus</name>
    <dbReference type="NCBI Taxonomy" id="176169"/>
    <lineage>
        <taxon>Eukaryota</taxon>
        <taxon>Fungi</taxon>
        <taxon>Dikarya</taxon>
        <taxon>Ascomycota</taxon>
        <taxon>Pezizomycotina</taxon>
        <taxon>Eurotiomycetes</taxon>
        <taxon>Eurotiomycetidae</taxon>
        <taxon>Eurotiales</taxon>
        <taxon>Aspergillaceae</taxon>
        <taxon>Aspergillus</taxon>
        <taxon>Aspergillus subgen. Nidulantes</taxon>
    </lineage>
</organism>
<dbReference type="SMART" id="SM00829">
    <property type="entry name" value="PKS_ER"/>
    <property type="match status" value="1"/>
</dbReference>
<protein>
    <submittedName>
        <fullName evidence="7">Chaperonin 10-like protein</fullName>
    </submittedName>
</protein>
<reference evidence="7 8" key="1">
    <citation type="submission" date="2024-07" db="EMBL/GenBank/DDBJ databases">
        <title>Section-level genome sequencing and comparative genomics of Aspergillus sections Usti and Cavernicolus.</title>
        <authorList>
            <consortium name="Lawrence Berkeley National Laboratory"/>
            <person name="Nybo J.L."/>
            <person name="Vesth T.C."/>
            <person name="Theobald S."/>
            <person name="Frisvad J.C."/>
            <person name="Larsen T.O."/>
            <person name="Kjaerboelling I."/>
            <person name="Rothschild-Mancinelli K."/>
            <person name="Lyhne E.K."/>
            <person name="Kogle M.E."/>
            <person name="Barry K."/>
            <person name="Clum A."/>
            <person name="Na H."/>
            <person name="Ledsgaard L."/>
            <person name="Lin J."/>
            <person name="Lipzen A."/>
            <person name="Kuo A."/>
            <person name="Riley R."/>
            <person name="Mondo S."/>
            <person name="Labutti K."/>
            <person name="Haridas S."/>
            <person name="Pangalinan J."/>
            <person name="Salamov A.A."/>
            <person name="Simmons B.A."/>
            <person name="Magnuson J.K."/>
            <person name="Chen J."/>
            <person name="Drula E."/>
            <person name="Henrissat B."/>
            <person name="Wiebenga A."/>
            <person name="Lubbers R.J."/>
            <person name="Gomes A.C."/>
            <person name="Makela M.R."/>
            <person name="Stajich J."/>
            <person name="Grigoriev I.V."/>
            <person name="Mortensen U.H."/>
            <person name="De Vries R.P."/>
            <person name="Baker S.E."/>
            <person name="Andersen M.R."/>
        </authorList>
    </citation>
    <scope>NUCLEOTIDE SEQUENCE [LARGE SCALE GENOMIC DNA]</scope>
    <source>
        <strain evidence="7 8">CBS 588.65</strain>
    </source>
</reference>
<accession>A0ABR4H3J0</accession>
<evidence type="ECO:0000256" key="2">
    <source>
        <dbReference type="ARBA" id="ARBA00022723"/>
    </source>
</evidence>
<evidence type="ECO:0000313" key="7">
    <source>
        <dbReference type="EMBL" id="KAL2809995.1"/>
    </source>
</evidence>
<keyword evidence="2 5" id="KW-0479">Metal-binding</keyword>
<dbReference type="Pfam" id="PF08240">
    <property type="entry name" value="ADH_N"/>
    <property type="match status" value="1"/>
</dbReference>
<dbReference type="SUPFAM" id="SSF50129">
    <property type="entry name" value="GroES-like"/>
    <property type="match status" value="1"/>
</dbReference>
<dbReference type="Gene3D" id="3.90.180.10">
    <property type="entry name" value="Medium-chain alcohol dehydrogenases, catalytic domain"/>
    <property type="match status" value="1"/>
</dbReference>
<evidence type="ECO:0000256" key="5">
    <source>
        <dbReference type="RuleBase" id="RU361277"/>
    </source>
</evidence>
<proteinExistence type="inferred from homology"/>
<sequence length="359" mass="38729">MITDSKFEGWVGLDASSAEGKMQWQEFEPKPWEETDVDIKISHCGICGSDLHTLRSGWGPTQYPCCVGHEIVGTAVRVGSQVNHIKVGDRVGVGAQGESCLSRNGDCEDCASNNEQHCTRHFAGTYNGVFMNGGKSYGGYALFNRSPAHFAFKIPDGLSSAAAAPMLCGGVTVYNPLRHYGCGPGKTVGIIGVGGLGHFGILFAKALGADKVVAISRKANKREDALKMGADKYIATAEDKDWVSENRRTLDLIVCTVSSSKMPISDYVSLLKRDGTFIQVGNPEDGSLTIPAPILIMNGVKLGGSLIGSPEVIREMLQLAADKKIQPWIEERPMKEANKAIVDMEEGVARYRYVLVNEN</sequence>
<keyword evidence="3 5" id="KW-0862">Zinc</keyword>